<feature type="transmembrane region" description="Helical" evidence="1">
    <location>
        <begin position="18"/>
        <end position="36"/>
    </location>
</feature>
<evidence type="ECO:0000256" key="1">
    <source>
        <dbReference type="SAM" id="Phobius"/>
    </source>
</evidence>
<evidence type="ECO:0000313" key="2">
    <source>
        <dbReference type="EMBL" id="KOG89670.1"/>
    </source>
</evidence>
<reference evidence="2 3" key="1">
    <citation type="submission" date="2015-07" db="EMBL/GenBank/DDBJ databases">
        <authorList>
            <person name="Ju K.-S."/>
            <person name="Doroghazi J.R."/>
            <person name="Metcalf W.W."/>
        </authorList>
    </citation>
    <scope>NUCLEOTIDE SEQUENCE [LARGE SCALE GENOMIC DNA]</scope>
    <source>
        <strain evidence="2 3">NRRL B-3589</strain>
    </source>
</reference>
<comment type="caution">
    <text evidence="2">The sequence shown here is derived from an EMBL/GenBank/DDBJ whole genome shotgun (WGS) entry which is preliminary data.</text>
</comment>
<accession>A0ABR5J8F3</accession>
<keyword evidence="1" id="KW-1133">Transmembrane helix</keyword>
<keyword evidence="3" id="KW-1185">Reference proteome</keyword>
<feature type="non-terminal residue" evidence="2">
    <location>
        <position position="94"/>
    </location>
</feature>
<keyword evidence="1" id="KW-0472">Membrane</keyword>
<dbReference type="EMBL" id="LGUT01001091">
    <property type="protein sequence ID" value="KOG89670.1"/>
    <property type="molecule type" value="Genomic_DNA"/>
</dbReference>
<protein>
    <submittedName>
        <fullName evidence="2">Uncharacterized protein</fullName>
    </submittedName>
</protein>
<dbReference type="Proteomes" id="UP000037020">
    <property type="component" value="Unassembled WGS sequence"/>
</dbReference>
<organism evidence="2 3">
    <name type="scientific">Streptomyces varsoviensis</name>
    <dbReference type="NCBI Taxonomy" id="67373"/>
    <lineage>
        <taxon>Bacteria</taxon>
        <taxon>Bacillati</taxon>
        <taxon>Actinomycetota</taxon>
        <taxon>Actinomycetes</taxon>
        <taxon>Kitasatosporales</taxon>
        <taxon>Streptomycetaceae</taxon>
        <taxon>Streptomyces</taxon>
    </lineage>
</organism>
<sequence>MARTGAGLPGAEFGWPEGWGGGLLLAGATGAAVFVGRRALHHPLLCAAVALLLLVAVVRPAPLTRAVTGWPPPGWRMVACDVGQGDALVLAAGP</sequence>
<proteinExistence type="predicted"/>
<keyword evidence="1" id="KW-0812">Transmembrane</keyword>
<gene>
    <name evidence="2" type="ORF">ADK38_12980</name>
</gene>
<evidence type="ECO:0000313" key="3">
    <source>
        <dbReference type="Proteomes" id="UP000037020"/>
    </source>
</evidence>
<feature type="transmembrane region" description="Helical" evidence="1">
    <location>
        <begin position="43"/>
        <end position="61"/>
    </location>
</feature>
<name>A0ABR5J8F3_9ACTN</name>